<dbReference type="PANTHER" id="PTHR31350">
    <property type="entry name" value="SI:DKEY-261L7.2"/>
    <property type="match status" value="1"/>
</dbReference>
<protein>
    <submittedName>
        <fullName evidence="3">Tetratricopeptide repeat protein</fullName>
    </submittedName>
</protein>
<dbReference type="KEGG" id="aant:HUK68_05145"/>
<dbReference type="AlphaFoldDB" id="A0A6N1X3L2"/>
<organism evidence="3 4">
    <name type="scientific">Comamonas antarctica</name>
    <dbReference type="NCBI Taxonomy" id="2743470"/>
    <lineage>
        <taxon>Bacteria</taxon>
        <taxon>Pseudomonadati</taxon>
        <taxon>Pseudomonadota</taxon>
        <taxon>Betaproteobacteria</taxon>
        <taxon>Burkholderiales</taxon>
        <taxon>Comamonadaceae</taxon>
        <taxon>Comamonas</taxon>
    </lineage>
</organism>
<dbReference type="InterPro" id="IPR011990">
    <property type="entry name" value="TPR-like_helical_dom_sf"/>
</dbReference>
<dbReference type="PANTHER" id="PTHR31350:SF21">
    <property type="entry name" value="F-BOX ONLY PROTEIN 21"/>
    <property type="match status" value="1"/>
</dbReference>
<sequence>MSLRFDAPSSLQYFATLVQSDEHLPLMEAAVCIAQDEFPELDIQAVLADIDQMQVRLARHLTGVHTPLQRLKVLNHFFFGEMGFGGNVNNYYAPENSYIPVVLATRRGIPVSLALVWLELAQAAGLQASGIAFPGHFLLKVGLPEGQVVMDPLTGTSFSAQELAQRLEPFGLGRGRREDNIPLGLHLQAATPRDILERLLRNLKEIYFAQSQWALLTATLDRLIVLLPDDWAEYRDRGAVLAEQGRTREAVSDWETYLEHAGDRPDAGLIANRLAVLRG</sequence>
<evidence type="ECO:0000259" key="2">
    <source>
        <dbReference type="Pfam" id="PF13369"/>
    </source>
</evidence>
<evidence type="ECO:0000256" key="1">
    <source>
        <dbReference type="ARBA" id="ARBA00007100"/>
    </source>
</evidence>
<feature type="domain" description="Protein SirB1 N-terminal" evidence="2">
    <location>
        <begin position="45"/>
        <end position="201"/>
    </location>
</feature>
<reference evidence="3 4" key="1">
    <citation type="submission" date="2020-06" db="EMBL/GenBank/DDBJ databases">
        <title>Acidovorax antarctica sp. nov., isolated from Corinth ice sheet soil, Antarctic Fields Peninsula.</title>
        <authorList>
            <person name="Xu Q."/>
            <person name="Peng F."/>
        </authorList>
    </citation>
    <scope>NUCLEOTIDE SEQUENCE [LARGE SCALE GENOMIC DNA]</scope>
    <source>
        <strain evidence="3 4">16-35-5</strain>
    </source>
</reference>
<comment type="similarity">
    <text evidence="1">Belongs to the UPF0162 family.</text>
</comment>
<name>A0A6N1X3L2_9BURK</name>
<dbReference type="EMBL" id="CP054840">
    <property type="protein sequence ID" value="QKV52340.1"/>
    <property type="molecule type" value="Genomic_DNA"/>
</dbReference>
<dbReference type="RefSeq" id="WP_175503221.1">
    <property type="nucleotide sequence ID" value="NZ_CAURQT010000001.1"/>
</dbReference>
<dbReference type="Gene3D" id="1.25.40.10">
    <property type="entry name" value="Tetratricopeptide repeat domain"/>
    <property type="match status" value="1"/>
</dbReference>
<gene>
    <name evidence="3" type="ORF">HUK68_05145</name>
</gene>
<dbReference type="Pfam" id="PF13371">
    <property type="entry name" value="TPR_9"/>
    <property type="match status" value="1"/>
</dbReference>
<accession>A0A6N1X3L2</accession>
<dbReference type="Pfam" id="PF13369">
    <property type="entry name" value="Transglut_core2"/>
    <property type="match status" value="1"/>
</dbReference>
<evidence type="ECO:0000313" key="3">
    <source>
        <dbReference type="EMBL" id="QKV52340.1"/>
    </source>
</evidence>
<proteinExistence type="inferred from homology"/>
<dbReference type="InterPro" id="IPR032698">
    <property type="entry name" value="SirB1_N"/>
</dbReference>
<evidence type="ECO:0000313" key="4">
    <source>
        <dbReference type="Proteomes" id="UP000509579"/>
    </source>
</evidence>
<keyword evidence="4" id="KW-1185">Reference proteome</keyword>
<dbReference type="SUPFAM" id="SSF48452">
    <property type="entry name" value="TPR-like"/>
    <property type="match status" value="1"/>
</dbReference>
<dbReference type="Proteomes" id="UP000509579">
    <property type="component" value="Chromosome"/>
</dbReference>